<evidence type="ECO:0000256" key="2">
    <source>
        <dbReference type="ARBA" id="ARBA00022475"/>
    </source>
</evidence>
<dbReference type="PANTHER" id="PTHR10010:SF46">
    <property type="entry name" value="SODIUM-DEPENDENT PHOSPHATE TRANSPORT PROTEIN 2B"/>
    <property type="match status" value="1"/>
</dbReference>
<reference evidence="8 9" key="1">
    <citation type="submission" date="2016-08" db="EMBL/GenBank/DDBJ databases">
        <authorList>
            <person name="Seilhamer J.J."/>
        </authorList>
    </citation>
    <scope>NUCLEOTIDE SEQUENCE [LARGE SCALE GENOMIC DNA]</scope>
    <source>
        <strain evidence="8 9">BRTC-1</strain>
    </source>
</reference>
<feature type="transmembrane region" description="Helical" evidence="7">
    <location>
        <begin position="98"/>
        <end position="122"/>
    </location>
</feature>
<accession>A0A1B2M0Z8</accession>
<feature type="transmembrane region" description="Helical" evidence="7">
    <location>
        <begin position="167"/>
        <end position="186"/>
    </location>
</feature>
<feature type="region of interest" description="Disordered" evidence="6">
    <location>
        <begin position="533"/>
        <end position="554"/>
    </location>
</feature>
<dbReference type="EMBL" id="CP016895">
    <property type="protein sequence ID" value="AOA58831.1"/>
    <property type="molecule type" value="Genomic_DNA"/>
</dbReference>
<feature type="transmembrane region" description="Helical" evidence="7">
    <location>
        <begin position="215"/>
        <end position="236"/>
    </location>
</feature>
<feature type="transmembrane region" description="Helical" evidence="7">
    <location>
        <begin position="248"/>
        <end position="270"/>
    </location>
</feature>
<feature type="compositionally biased region" description="Polar residues" evidence="6">
    <location>
        <begin position="538"/>
        <end position="554"/>
    </location>
</feature>
<dbReference type="STRING" id="1789224.BFG52_11030"/>
<feature type="transmembrane region" description="Helical" evidence="7">
    <location>
        <begin position="55"/>
        <end position="78"/>
    </location>
</feature>
<dbReference type="GO" id="GO:0005886">
    <property type="term" value="C:plasma membrane"/>
    <property type="evidence" value="ECO:0007669"/>
    <property type="project" value="UniProtKB-SubCell"/>
</dbReference>
<dbReference type="InterPro" id="IPR003841">
    <property type="entry name" value="Na/Pi_transpt"/>
</dbReference>
<dbReference type="RefSeq" id="WP_067556034.1">
    <property type="nucleotide sequence ID" value="NZ_CP016895.1"/>
</dbReference>
<feature type="transmembrane region" description="Helical" evidence="7">
    <location>
        <begin position="282"/>
        <end position="304"/>
    </location>
</feature>
<dbReference type="NCBIfam" id="NF037997">
    <property type="entry name" value="Na_Pi_symport"/>
    <property type="match status" value="1"/>
</dbReference>
<evidence type="ECO:0000256" key="4">
    <source>
        <dbReference type="ARBA" id="ARBA00022989"/>
    </source>
</evidence>
<dbReference type="AlphaFoldDB" id="A0A1B2M0Z8"/>
<dbReference type="PANTHER" id="PTHR10010">
    <property type="entry name" value="SOLUTE CARRIER FAMILY 34 SODIUM PHOSPHATE , MEMBER 2-RELATED"/>
    <property type="match status" value="1"/>
</dbReference>
<comment type="subcellular location">
    <subcellularLocation>
        <location evidence="1">Cell membrane</location>
        <topology evidence="1">Multi-pass membrane protein</topology>
    </subcellularLocation>
</comment>
<sequence>MYQIIAQFCGGVGIFLIGMTLMTDSLKALAGGTLKSWLTRFTRTPLKAAGSGLGLTLIMHSSTATILATIGFVSAGVLNFSQAIGVVIGANIGTTSTGWLVALLGVKFSIGTIALPIIGLGAIMKLLLKGKAGLLGFALAGFGLMFYGIDLLQVAMAGVATQVDFSVFGYATLWAQLILVLIGVIMTVLLQSSTAAITTTLAALATGAIDLHQSLLLVIGQNVGAVSIILLSVVGASMNAKRTAVANVFFNLVCAVLAFVILLPLFLWWATVDTAWGHIDDVILVAAFHTAFSSFGALFFLPFIQQLQHVIVRLLPSHEPEILSYLDQASFSVPGLAISSAQHVIYAALGQIFELLHDALQNGHLPSQSQLQQLDDIIQQLETYLDKIPVSDNLNDRQRLIALLRIMVYVRVLRNDLEQINRVVLLRTMPFIHQVALDYMYILDSHYKVIQQFNSIEKMQSLQIELKNLKTWQSQHRDELRQKIMDYAGTHQLSAATSLELLAAQRWLERLIAHSQRLANVLDENANILKQEAIEPSTDVNTQDPVVPDMSQQP</sequence>
<dbReference type="Pfam" id="PF02690">
    <property type="entry name" value="Na_Pi_cotrans"/>
    <property type="match status" value="1"/>
</dbReference>
<keyword evidence="9" id="KW-1185">Reference proteome</keyword>
<dbReference type="OrthoDB" id="9763003at2"/>
<evidence type="ECO:0000256" key="5">
    <source>
        <dbReference type="ARBA" id="ARBA00023136"/>
    </source>
</evidence>
<evidence type="ECO:0000256" key="7">
    <source>
        <dbReference type="SAM" id="Phobius"/>
    </source>
</evidence>
<dbReference type="Proteomes" id="UP000093391">
    <property type="component" value="Chromosome"/>
</dbReference>
<evidence type="ECO:0000256" key="1">
    <source>
        <dbReference type="ARBA" id="ARBA00004651"/>
    </source>
</evidence>
<protein>
    <submittedName>
        <fullName evidence="8">Na/Pi cotransporter</fullName>
    </submittedName>
</protein>
<organism evidence="8 9">
    <name type="scientific">Acinetobacter larvae</name>
    <dbReference type="NCBI Taxonomy" id="1789224"/>
    <lineage>
        <taxon>Bacteria</taxon>
        <taxon>Pseudomonadati</taxon>
        <taxon>Pseudomonadota</taxon>
        <taxon>Gammaproteobacteria</taxon>
        <taxon>Moraxellales</taxon>
        <taxon>Moraxellaceae</taxon>
        <taxon>Acinetobacter</taxon>
    </lineage>
</organism>
<evidence type="ECO:0000256" key="3">
    <source>
        <dbReference type="ARBA" id="ARBA00022692"/>
    </source>
</evidence>
<dbReference type="KEGG" id="ala:BFG52_11030"/>
<name>A0A1B2M0Z8_9GAMM</name>
<evidence type="ECO:0000256" key="6">
    <source>
        <dbReference type="SAM" id="MobiDB-lite"/>
    </source>
</evidence>
<dbReference type="GO" id="GO:0005436">
    <property type="term" value="F:sodium:phosphate symporter activity"/>
    <property type="evidence" value="ECO:0007669"/>
    <property type="project" value="InterPro"/>
</dbReference>
<gene>
    <name evidence="8" type="ORF">BFG52_11030</name>
</gene>
<keyword evidence="4 7" id="KW-1133">Transmembrane helix</keyword>
<keyword evidence="3 7" id="KW-0812">Transmembrane</keyword>
<feature type="transmembrane region" description="Helical" evidence="7">
    <location>
        <begin position="134"/>
        <end position="155"/>
    </location>
</feature>
<keyword evidence="2" id="KW-1003">Cell membrane</keyword>
<keyword evidence="5 7" id="KW-0472">Membrane</keyword>
<evidence type="ECO:0000313" key="9">
    <source>
        <dbReference type="Proteomes" id="UP000093391"/>
    </source>
</evidence>
<dbReference type="GO" id="GO:0044341">
    <property type="term" value="P:sodium-dependent phosphate transport"/>
    <property type="evidence" value="ECO:0007669"/>
    <property type="project" value="InterPro"/>
</dbReference>
<proteinExistence type="predicted"/>
<evidence type="ECO:0000313" key="8">
    <source>
        <dbReference type="EMBL" id="AOA58831.1"/>
    </source>
</evidence>